<evidence type="ECO:0000256" key="1">
    <source>
        <dbReference type="SAM" id="SignalP"/>
    </source>
</evidence>
<dbReference type="AlphaFoldDB" id="A0A4R6MIS7"/>
<evidence type="ECO:0008006" key="4">
    <source>
        <dbReference type="Google" id="ProtNLM"/>
    </source>
</evidence>
<keyword evidence="3" id="KW-1185">Reference proteome</keyword>
<name>A0A4R6MIS7_9GAMM</name>
<comment type="caution">
    <text evidence="2">The sequence shown here is derived from an EMBL/GenBank/DDBJ whole genome shotgun (WGS) entry which is preliminary data.</text>
</comment>
<evidence type="ECO:0000313" key="3">
    <source>
        <dbReference type="Proteomes" id="UP000294656"/>
    </source>
</evidence>
<keyword evidence="1" id="KW-0732">Signal</keyword>
<dbReference type="RefSeq" id="WP_133501868.1">
    <property type="nucleotide sequence ID" value="NZ_SNXC01000001.1"/>
</dbReference>
<sequence>MNNVLPSITVLSAMLSSFAFTMKPVDSETSLNMAIKQANRDSSTSSIVLKKDAAISLTSPIIYTGKQALSIEGNGAVLNGEKSGTYEEFYDKEEKITTVRTNDGTLVFKTAADITISGR</sequence>
<dbReference type="OrthoDB" id="7822025at2"/>
<feature type="chain" id="PRO_5020618255" description="Lipopolysaccharide export system protein LptA" evidence="1">
    <location>
        <begin position="20"/>
        <end position="119"/>
    </location>
</feature>
<gene>
    <name evidence="2" type="ORF">DFP79_0074</name>
</gene>
<evidence type="ECO:0000313" key="2">
    <source>
        <dbReference type="EMBL" id="TDP01899.1"/>
    </source>
</evidence>
<reference evidence="2 3" key="1">
    <citation type="submission" date="2019-03" db="EMBL/GenBank/DDBJ databases">
        <title>Genomic Encyclopedia of Type Strains, Phase III (KMG-III): the genomes of soil and plant-associated and newly described type strains.</title>
        <authorList>
            <person name="Whitman W."/>
        </authorList>
    </citation>
    <scope>NUCLEOTIDE SEQUENCE [LARGE SCALE GENOMIC DNA]</scope>
    <source>
        <strain evidence="2 3">CECT 7378</strain>
    </source>
</reference>
<protein>
    <recommendedName>
        <fullName evidence="4">Lipopolysaccharide export system protein LptA</fullName>
    </recommendedName>
</protein>
<feature type="signal peptide" evidence="1">
    <location>
        <begin position="1"/>
        <end position="19"/>
    </location>
</feature>
<accession>A0A4R6MIS7</accession>
<organism evidence="2 3">
    <name type="scientific">Marinomonas balearica</name>
    <dbReference type="NCBI Taxonomy" id="491947"/>
    <lineage>
        <taxon>Bacteria</taxon>
        <taxon>Pseudomonadati</taxon>
        <taxon>Pseudomonadota</taxon>
        <taxon>Gammaproteobacteria</taxon>
        <taxon>Oceanospirillales</taxon>
        <taxon>Oceanospirillaceae</taxon>
        <taxon>Marinomonas</taxon>
    </lineage>
</organism>
<dbReference type="EMBL" id="SNXC01000001">
    <property type="protein sequence ID" value="TDP01899.1"/>
    <property type="molecule type" value="Genomic_DNA"/>
</dbReference>
<dbReference type="Proteomes" id="UP000294656">
    <property type="component" value="Unassembled WGS sequence"/>
</dbReference>
<proteinExistence type="predicted"/>